<dbReference type="FunFam" id="3.90.810.10:FF:000005">
    <property type="entry name" value="Non-specific serine/threonine protein kinase"/>
    <property type="match status" value="1"/>
</dbReference>
<dbReference type="PROSITE" id="PS50108">
    <property type="entry name" value="CRIB"/>
    <property type="match status" value="1"/>
</dbReference>
<comment type="catalytic activity">
    <reaction evidence="12">
        <text>L-threonyl-[protein] + ATP = O-phospho-L-threonyl-[protein] + ADP + H(+)</text>
        <dbReference type="Rhea" id="RHEA:46608"/>
        <dbReference type="Rhea" id="RHEA-COMP:11060"/>
        <dbReference type="Rhea" id="RHEA-COMP:11605"/>
        <dbReference type="ChEBI" id="CHEBI:15378"/>
        <dbReference type="ChEBI" id="CHEBI:30013"/>
        <dbReference type="ChEBI" id="CHEBI:30616"/>
        <dbReference type="ChEBI" id="CHEBI:61977"/>
        <dbReference type="ChEBI" id="CHEBI:456216"/>
        <dbReference type="EC" id="2.7.11.1"/>
    </reaction>
</comment>
<dbReference type="Gene3D" id="2.30.29.30">
    <property type="entry name" value="Pleckstrin-homology domain (PH domain)/Phosphotyrosine-binding domain (PTB)"/>
    <property type="match status" value="1"/>
</dbReference>
<dbReference type="Pfam" id="PF00786">
    <property type="entry name" value="PBD"/>
    <property type="match status" value="1"/>
</dbReference>
<evidence type="ECO:0000256" key="7">
    <source>
        <dbReference type="ARBA" id="ARBA00022723"/>
    </source>
</evidence>
<comment type="caution">
    <text evidence="18">The sequence shown here is derived from an EMBL/GenBank/DDBJ whole genome shotgun (WGS) entry which is preliminary data.</text>
</comment>
<evidence type="ECO:0000313" key="19">
    <source>
        <dbReference type="Proteomes" id="UP001251528"/>
    </source>
</evidence>
<keyword evidence="19" id="KW-1185">Reference proteome</keyword>
<reference evidence="18" key="1">
    <citation type="submission" date="2023-06" db="EMBL/GenBank/DDBJ databases">
        <title>Conoideocrella luteorostrata (Hypocreales: Clavicipitaceae), a potential biocontrol fungus for elongate hemlock scale in United States Christmas tree production areas.</title>
        <authorList>
            <person name="Barrett H."/>
            <person name="Lovett B."/>
            <person name="Macias A.M."/>
            <person name="Stajich J.E."/>
            <person name="Kasson M.T."/>
        </authorList>
    </citation>
    <scope>NUCLEOTIDE SEQUENCE</scope>
    <source>
        <strain evidence="18">ARSEF 14590</strain>
    </source>
</reference>
<accession>A0AAJ0CD72</accession>
<dbReference type="PANTHER" id="PTHR45832:SF22">
    <property type="entry name" value="SERINE_THREONINE-PROTEIN KINASE SAMKA-RELATED"/>
    <property type="match status" value="1"/>
</dbReference>
<dbReference type="FunFam" id="1.10.510.10:FF:000768">
    <property type="entry name" value="Non-specific serine/threonine protein kinase"/>
    <property type="match status" value="1"/>
</dbReference>
<dbReference type="SUPFAM" id="SSF50729">
    <property type="entry name" value="PH domain-like"/>
    <property type="match status" value="1"/>
</dbReference>
<evidence type="ECO:0000256" key="4">
    <source>
        <dbReference type="ARBA" id="ARBA00022507"/>
    </source>
</evidence>
<keyword evidence="9 18" id="KW-0418">Kinase</keyword>
<comment type="cofactor">
    <cofactor evidence="1">
        <name>Mg(2+)</name>
        <dbReference type="ChEBI" id="CHEBI:18420"/>
    </cofactor>
</comment>
<dbReference type="InterPro" id="IPR000719">
    <property type="entry name" value="Prot_kinase_dom"/>
</dbReference>
<dbReference type="PANTHER" id="PTHR45832">
    <property type="entry name" value="SERINE/THREONINE-PROTEIN KINASE SAMKA-RELATED-RELATED"/>
    <property type="match status" value="1"/>
</dbReference>
<dbReference type="AlphaFoldDB" id="A0AAJ0CD72"/>
<dbReference type="EC" id="2.7.11.1" evidence="3"/>
<feature type="non-terminal residue" evidence="18">
    <location>
        <position position="689"/>
    </location>
</feature>
<keyword evidence="4" id="KW-0589">Pheromone response</keyword>
<evidence type="ECO:0000256" key="10">
    <source>
        <dbReference type="ARBA" id="ARBA00022840"/>
    </source>
</evidence>
<protein>
    <recommendedName>
        <fullName evidence="3">non-specific serine/threonine protein kinase</fullName>
        <ecNumber evidence="3">2.7.11.1</ecNumber>
    </recommendedName>
</protein>
<evidence type="ECO:0000256" key="14">
    <source>
        <dbReference type="SAM" id="MobiDB-lite"/>
    </source>
</evidence>
<feature type="domain" description="PH" evidence="15">
    <location>
        <begin position="52"/>
        <end position="159"/>
    </location>
</feature>
<evidence type="ECO:0000313" key="18">
    <source>
        <dbReference type="EMBL" id="KAK2589444.1"/>
    </source>
</evidence>
<dbReference type="GO" id="GO:0046872">
    <property type="term" value="F:metal ion binding"/>
    <property type="evidence" value="ECO:0007669"/>
    <property type="project" value="UniProtKB-KW"/>
</dbReference>
<keyword evidence="8" id="KW-0547">Nucleotide-binding</keyword>
<evidence type="ECO:0000256" key="8">
    <source>
        <dbReference type="ARBA" id="ARBA00022741"/>
    </source>
</evidence>
<dbReference type="InterPro" id="IPR051931">
    <property type="entry name" value="PAK3-like"/>
</dbReference>
<dbReference type="SUPFAM" id="SSF56112">
    <property type="entry name" value="Protein kinase-like (PK-like)"/>
    <property type="match status" value="1"/>
</dbReference>
<keyword evidence="5" id="KW-0723">Serine/threonine-protein kinase</keyword>
<dbReference type="Proteomes" id="UP001251528">
    <property type="component" value="Unassembled WGS sequence"/>
</dbReference>
<evidence type="ECO:0000256" key="6">
    <source>
        <dbReference type="ARBA" id="ARBA00022679"/>
    </source>
</evidence>
<feature type="region of interest" description="Disordered" evidence="14">
    <location>
        <begin position="335"/>
        <end position="361"/>
    </location>
</feature>
<evidence type="ECO:0000256" key="3">
    <source>
        <dbReference type="ARBA" id="ARBA00012513"/>
    </source>
</evidence>
<sequence>MSRPQRGPVTTLANTAISTVPGTATTTYSGSTVPLPVARRKQINTAGFVSSPARQQGWVLVKEGSFLPAWKDRYLILRKDRLEFYKSEGGKSAYTLFLSDIVKVGRVETGVPIMEIKRTANSQSTCPGEKEGDLRVLQVKTKTEDELYSWIDFIYMACPGLGGVSNPTNFSHSIHVGFNPVTKEFVGLPHEWVQLLKASAITKEDYAQNPQAVIEAVDFYADLANKSDNPEEYLALSPTSATHVHTELKEDGPEEPSGAANPTPAEQPPMQPSTVPPGIVSDKFTFEQHTSQKKDKGKERVPNVASDHLAIADPKSIAVAVTKAPRDLQILRTAPLPPNARNVPHRPVPAVEIQPSGDPVRKNVDAPASVAQLKQDPVMTTIPVPSNRRQAVRQLTTSHTELIVKLQTVVSKGNPDDSYSREKKLGQGASGSVYVAKIKDTSVGVAREVLGVRGPNARVAIKEMNLARQPHKQLIFDEITIVRESRHENIINFLEAFLLEDNKQLWLVMDYMDAALNDIIDNNPEIPERRIATICREVCKGLQYLHSRRIIHRDIKSDNVLMDSRGNIKITDFGFCAKLTARRSKRATLVGTTYWMAPEVVRQKSYSYKVDVWSLGIMAIEMAELEPPYMDEEPLRALYIIATSGTPPLRNAAKHSRLLKSFLTMCLRVDAEKRASIEELLGHEFLLSG</sequence>
<dbReference type="GO" id="GO:0019236">
    <property type="term" value="P:response to pheromone"/>
    <property type="evidence" value="ECO:0007669"/>
    <property type="project" value="UniProtKB-KW"/>
</dbReference>
<organism evidence="18 19">
    <name type="scientific">Conoideocrella luteorostrata</name>
    <dbReference type="NCBI Taxonomy" id="1105319"/>
    <lineage>
        <taxon>Eukaryota</taxon>
        <taxon>Fungi</taxon>
        <taxon>Dikarya</taxon>
        <taxon>Ascomycota</taxon>
        <taxon>Pezizomycotina</taxon>
        <taxon>Sordariomycetes</taxon>
        <taxon>Hypocreomycetidae</taxon>
        <taxon>Hypocreales</taxon>
        <taxon>Clavicipitaceae</taxon>
        <taxon>Conoideocrella</taxon>
    </lineage>
</organism>
<evidence type="ECO:0000256" key="2">
    <source>
        <dbReference type="ARBA" id="ARBA00008874"/>
    </source>
</evidence>
<dbReference type="Pfam" id="PF00069">
    <property type="entry name" value="Pkinase"/>
    <property type="match status" value="1"/>
</dbReference>
<dbReference type="GO" id="GO:0005524">
    <property type="term" value="F:ATP binding"/>
    <property type="evidence" value="ECO:0007669"/>
    <property type="project" value="UniProtKB-KW"/>
</dbReference>
<evidence type="ECO:0000259" key="16">
    <source>
        <dbReference type="PROSITE" id="PS50011"/>
    </source>
</evidence>
<dbReference type="Pfam" id="PF00169">
    <property type="entry name" value="PH"/>
    <property type="match status" value="1"/>
</dbReference>
<evidence type="ECO:0000256" key="11">
    <source>
        <dbReference type="ARBA" id="ARBA00022842"/>
    </source>
</evidence>
<feature type="domain" description="CRIB" evidence="17">
    <location>
        <begin position="164"/>
        <end position="177"/>
    </location>
</feature>
<dbReference type="PROSITE" id="PS00108">
    <property type="entry name" value="PROTEIN_KINASE_ST"/>
    <property type="match status" value="1"/>
</dbReference>
<evidence type="ECO:0000256" key="5">
    <source>
        <dbReference type="ARBA" id="ARBA00022527"/>
    </source>
</evidence>
<dbReference type="GO" id="GO:0004674">
    <property type="term" value="F:protein serine/threonine kinase activity"/>
    <property type="evidence" value="ECO:0007669"/>
    <property type="project" value="UniProtKB-KW"/>
</dbReference>
<keyword evidence="11" id="KW-0460">Magnesium</keyword>
<dbReference type="InterPro" id="IPR036936">
    <property type="entry name" value="CRIB_dom_sf"/>
</dbReference>
<dbReference type="InterPro" id="IPR011993">
    <property type="entry name" value="PH-like_dom_sf"/>
</dbReference>
<dbReference type="SMART" id="SM00233">
    <property type="entry name" value="PH"/>
    <property type="match status" value="1"/>
</dbReference>
<evidence type="ECO:0000256" key="12">
    <source>
        <dbReference type="ARBA" id="ARBA00047899"/>
    </source>
</evidence>
<dbReference type="PROSITE" id="PS50003">
    <property type="entry name" value="PH_DOMAIN"/>
    <property type="match status" value="1"/>
</dbReference>
<keyword evidence="6 18" id="KW-0808">Transferase</keyword>
<keyword evidence="10" id="KW-0067">ATP-binding</keyword>
<dbReference type="PROSITE" id="PS50011">
    <property type="entry name" value="PROTEIN_KINASE_DOM"/>
    <property type="match status" value="1"/>
</dbReference>
<gene>
    <name evidence="18" type="primary">CLA4_2</name>
    <name evidence="18" type="ORF">QQS21_012881</name>
</gene>
<dbReference type="InterPro" id="IPR011009">
    <property type="entry name" value="Kinase-like_dom_sf"/>
</dbReference>
<dbReference type="Gene3D" id="1.10.510.10">
    <property type="entry name" value="Transferase(Phosphotransferase) domain 1"/>
    <property type="match status" value="1"/>
</dbReference>
<evidence type="ECO:0000256" key="13">
    <source>
        <dbReference type="ARBA" id="ARBA00048679"/>
    </source>
</evidence>
<dbReference type="SMART" id="SM00220">
    <property type="entry name" value="S_TKc"/>
    <property type="match status" value="1"/>
</dbReference>
<evidence type="ECO:0000259" key="15">
    <source>
        <dbReference type="PROSITE" id="PS50003"/>
    </source>
</evidence>
<dbReference type="InterPro" id="IPR000095">
    <property type="entry name" value="CRIB_dom"/>
</dbReference>
<name>A0AAJ0CD72_9HYPO</name>
<feature type="compositionally biased region" description="Pro residues" evidence="14">
    <location>
        <begin position="265"/>
        <end position="275"/>
    </location>
</feature>
<feature type="domain" description="Protein kinase" evidence="16">
    <location>
        <begin position="419"/>
        <end position="686"/>
    </location>
</feature>
<dbReference type="Gene3D" id="3.30.200.20">
    <property type="entry name" value="Phosphorylase Kinase, domain 1"/>
    <property type="match status" value="1"/>
</dbReference>
<dbReference type="EMBL" id="JASWJB010000689">
    <property type="protein sequence ID" value="KAK2589444.1"/>
    <property type="molecule type" value="Genomic_DNA"/>
</dbReference>
<dbReference type="InterPro" id="IPR001849">
    <property type="entry name" value="PH_domain"/>
</dbReference>
<dbReference type="SMART" id="SM00285">
    <property type="entry name" value="PBD"/>
    <property type="match status" value="1"/>
</dbReference>
<dbReference type="InterPro" id="IPR008271">
    <property type="entry name" value="Ser/Thr_kinase_AS"/>
</dbReference>
<comment type="catalytic activity">
    <reaction evidence="13">
        <text>L-seryl-[protein] + ATP = O-phospho-L-seryl-[protein] + ADP + H(+)</text>
        <dbReference type="Rhea" id="RHEA:17989"/>
        <dbReference type="Rhea" id="RHEA-COMP:9863"/>
        <dbReference type="Rhea" id="RHEA-COMP:11604"/>
        <dbReference type="ChEBI" id="CHEBI:15378"/>
        <dbReference type="ChEBI" id="CHEBI:29999"/>
        <dbReference type="ChEBI" id="CHEBI:30616"/>
        <dbReference type="ChEBI" id="CHEBI:83421"/>
        <dbReference type="ChEBI" id="CHEBI:456216"/>
        <dbReference type="EC" id="2.7.11.1"/>
    </reaction>
</comment>
<dbReference type="CDD" id="cd06614">
    <property type="entry name" value="STKc_PAK"/>
    <property type="match status" value="1"/>
</dbReference>
<comment type="similarity">
    <text evidence="2">Belongs to the protein kinase superfamily. STE Ser/Thr protein kinase family. STE20 subfamily.</text>
</comment>
<feature type="region of interest" description="Disordered" evidence="14">
    <location>
        <begin position="240"/>
        <end position="281"/>
    </location>
</feature>
<evidence type="ECO:0000259" key="17">
    <source>
        <dbReference type="PROSITE" id="PS50108"/>
    </source>
</evidence>
<evidence type="ECO:0000256" key="1">
    <source>
        <dbReference type="ARBA" id="ARBA00001946"/>
    </source>
</evidence>
<evidence type="ECO:0000256" key="9">
    <source>
        <dbReference type="ARBA" id="ARBA00022777"/>
    </source>
</evidence>
<dbReference type="Gene3D" id="3.90.810.10">
    <property type="entry name" value="CRIB domain"/>
    <property type="match status" value="1"/>
</dbReference>
<dbReference type="CDD" id="cd01093">
    <property type="entry name" value="CRIB_PAK_like"/>
    <property type="match status" value="1"/>
</dbReference>
<keyword evidence="7" id="KW-0479">Metal-binding</keyword>
<dbReference type="InterPro" id="IPR033923">
    <property type="entry name" value="PAK_BD"/>
</dbReference>
<proteinExistence type="inferred from homology"/>